<dbReference type="EMBL" id="JOKQ01000002">
    <property type="protein sequence ID" value="KHN70265.1"/>
    <property type="molecule type" value="Genomic_DNA"/>
</dbReference>
<dbReference type="SUPFAM" id="SSF48439">
    <property type="entry name" value="Protein prenylyltransferase"/>
    <property type="match status" value="1"/>
</dbReference>
<evidence type="ECO:0000313" key="5">
    <source>
        <dbReference type="EMBL" id="KHN70265.1"/>
    </source>
</evidence>
<comment type="similarity">
    <text evidence="1">Belongs to the protein prenyltransferase subunit alpha family.</text>
</comment>
<protein>
    <submittedName>
        <fullName evidence="5">Subunit alpha of protein prenyltransferase</fullName>
    </submittedName>
</protein>
<evidence type="ECO:0000256" key="2">
    <source>
        <dbReference type="ARBA" id="ARBA00022602"/>
    </source>
</evidence>
<reference evidence="5 6" key="1">
    <citation type="journal article" date="2014" name="MBio">
        <title>The Ordospora colligata genome; evolution of extreme reduction in microsporidia and host-to-parasite horizontal gene transfer.</title>
        <authorList>
            <person name="Pombert J.-F."/>
            <person name="Haag K.L."/>
            <person name="Beidas S."/>
            <person name="Ebert D."/>
            <person name="Keeling P.J."/>
        </authorList>
    </citation>
    <scope>NUCLEOTIDE SEQUENCE [LARGE SCALE GENOMIC DNA]</scope>
    <source>
        <strain evidence="5 6">OC4</strain>
    </source>
</reference>
<dbReference type="VEuPathDB" id="MicrosporidiaDB:M896_021030"/>
<dbReference type="PROSITE" id="PS51147">
    <property type="entry name" value="PFTA"/>
    <property type="match status" value="2"/>
</dbReference>
<comment type="caution">
    <text evidence="5">The sequence shown here is derived from an EMBL/GenBank/DDBJ whole genome shotgun (WGS) entry which is preliminary data.</text>
</comment>
<evidence type="ECO:0000256" key="4">
    <source>
        <dbReference type="ARBA" id="ARBA00022737"/>
    </source>
</evidence>
<dbReference type="Pfam" id="PF01239">
    <property type="entry name" value="PPTA"/>
    <property type="match status" value="2"/>
</dbReference>
<gene>
    <name evidence="5" type="ORF">M896_021030</name>
</gene>
<keyword evidence="3 5" id="KW-0808">Transferase</keyword>
<name>A0A0B2UMV6_9MICR</name>
<dbReference type="InterPro" id="IPR002088">
    <property type="entry name" value="Prenyl_trans_a"/>
</dbReference>
<dbReference type="AlphaFoldDB" id="A0A0B2UMV6"/>
<dbReference type="OrthoDB" id="2192310at2759"/>
<accession>A0A0B2UMV6</accession>
<keyword evidence="6" id="KW-1185">Reference proteome</keyword>
<keyword evidence="2" id="KW-0637">Prenyltransferase</keyword>
<evidence type="ECO:0000256" key="1">
    <source>
        <dbReference type="ARBA" id="ARBA00006734"/>
    </source>
</evidence>
<dbReference type="GeneID" id="26261198"/>
<proteinExistence type="inferred from homology"/>
<dbReference type="Gene3D" id="1.25.40.120">
    <property type="entry name" value="Protein prenylyltransferase"/>
    <property type="match status" value="1"/>
</dbReference>
<dbReference type="RefSeq" id="XP_014564307.1">
    <property type="nucleotide sequence ID" value="XM_014708821.1"/>
</dbReference>
<evidence type="ECO:0000313" key="6">
    <source>
        <dbReference type="Proteomes" id="UP000031056"/>
    </source>
</evidence>
<dbReference type="HOGENOM" id="CLU_885955_0_0_1"/>
<sequence>MIVHNVKEGEYIEDQECTDQLKKILKQEDSVEKHMELVQISTDDYMSWNILKQHLIAHRTQFNAQLSVCENALRSNPKSYQAWHHRKFMMQKFDEEAQMHLRKEDVLTAYLLSFDPRNFHCWNYRMQVIGKKAARDLFNYSYLHHNMDEDPVAIVYTDPLNLVGWEYLYVHRETRRMKNGMYIRIAEGQMEVVFEKPFAGELVIESMDERFLCRLDTPSMCLKRKINNVPSTLTVTINGVMMKFVQEEDDLELPKTILRLESECIGALQYILECSKDVEERKKAMEELVRIDPIRRAYYNSLNLKHFNVYVAAQ</sequence>
<dbReference type="PANTHER" id="PTHR11129">
    <property type="entry name" value="PROTEIN FARNESYLTRANSFERASE ALPHA SUBUNIT/RAB GERANYLGERANYL TRANSFERASE ALPHA SUBUNIT"/>
    <property type="match status" value="1"/>
</dbReference>
<dbReference type="GO" id="GO:0005737">
    <property type="term" value="C:cytoplasm"/>
    <property type="evidence" value="ECO:0007669"/>
    <property type="project" value="TreeGrafter"/>
</dbReference>
<evidence type="ECO:0000256" key="3">
    <source>
        <dbReference type="ARBA" id="ARBA00022679"/>
    </source>
</evidence>
<keyword evidence="4" id="KW-0677">Repeat</keyword>
<dbReference type="Proteomes" id="UP000031056">
    <property type="component" value="Unassembled WGS sequence"/>
</dbReference>
<dbReference type="GO" id="GO:0008318">
    <property type="term" value="F:protein prenyltransferase activity"/>
    <property type="evidence" value="ECO:0007669"/>
    <property type="project" value="InterPro"/>
</dbReference>
<dbReference type="InParanoid" id="A0A0B2UMV6"/>
<dbReference type="STRING" id="1354746.A0A0B2UMV6"/>
<organism evidence="5 6">
    <name type="scientific">Ordospora colligata OC4</name>
    <dbReference type="NCBI Taxonomy" id="1354746"/>
    <lineage>
        <taxon>Eukaryota</taxon>
        <taxon>Fungi</taxon>
        <taxon>Fungi incertae sedis</taxon>
        <taxon>Microsporidia</taxon>
        <taxon>Ordosporidae</taxon>
        <taxon>Ordospora</taxon>
    </lineage>
</organism>